<protein>
    <recommendedName>
        <fullName evidence="4">Chitin-binding type-1 domain-containing protein</fullName>
    </recommendedName>
</protein>
<dbReference type="CDD" id="cd11618">
    <property type="entry name" value="ChtBD1_1"/>
    <property type="match status" value="1"/>
</dbReference>
<dbReference type="Proteomes" id="UP000800235">
    <property type="component" value="Unassembled WGS sequence"/>
</dbReference>
<feature type="signal peptide" evidence="3">
    <location>
        <begin position="1"/>
        <end position="18"/>
    </location>
</feature>
<dbReference type="SUPFAM" id="SSF57016">
    <property type="entry name" value="Plant lectins/antimicrobial peptides"/>
    <property type="match status" value="1"/>
</dbReference>
<feature type="disulfide bond" evidence="2">
    <location>
        <begin position="43"/>
        <end position="57"/>
    </location>
</feature>
<name>A0A9P4NRY5_9PEZI</name>
<keyword evidence="2" id="KW-1015">Disulfide bond</keyword>
<feature type="chain" id="PRO_5040459643" description="Chitin-binding type-1 domain-containing protein" evidence="3">
    <location>
        <begin position="19"/>
        <end position="267"/>
    </location>
</feature>
<dbReference type="AlphaFoldDB" id="A0A9P4NRY5"/>
<dbReference type="PANTHER" id="PTHR39613">
    <property type="entry name" value="ANCHORED CELL WALL PROTEIN, PUTATIVE (AFU_ORTHOLOGUE AFUA_4G08960)-RELATED"/>
    <property type="match status" value="1"/>
</dbReference>
<dbReference type="GO" id="GO:0008061">
    <property type="term" value="F:chitin binding"/>
    <property type="evidence" value="ECO:0007669"/>
    <property type="project" value="UniProtKB-UniRule"/>
</dbReference>
<evidence type="ECO:0000256" key="3">
    <source>
        <dbReference type="SAM" id="SignalP"/>
    </source>
</evidence>
<evidence type="ECO:0000313" key="5">
    <source>
        <dbReference type="EMBL" id="KAF2430333.1"/>
    </source>
</evidence>
<dbReference type="EMBL" id="MU007039">
    <property type="protein sequence ID" value="KAF2430333.1"/>
    <property type="molecule type" value="Genomic_DNA"/>
</dbReference>
<dbReference type="InterPro" id="IPR036861">
    <property type="entry name" value="Endochitinase-like_sf"/>
</dbReference>
<accession>A0A9P4NRY5</accession>
<dbReference type="Gene3D" id="3.30.60.10">
    <property type="entry name" value="Endochitinase-like"/>
    <property type="match status" value="1"/>
</dbReference>
<gene>
    <name evidence="5" type="ORF">EJ08DRAFT_734125</name>
</gene>
<evidence type="ECO:0000313" key="6">
    <source>
        <dbReference type="Proteomes" id="UP000800235"/>
    </source>
</evidence>
<evidence type="ECO:0000256" key="1">
    <source>
        <dbReference type="ARBA" id="ARBA00022669"/>
    </source>
</evidence>
<sequence>MMLSTLGPILLVLGVVFAAVSPDGKCGPLNSGATCVGSGFGDCCSEANWCGSTPAHCVKGCQNSFGACAQASSSSSVTTASKSSTAAVSSTLTAVGTASPAAPALRVLDTRFPNYIIPVFSKYPNLANGTQYEGNILNDRGELIETEIVYDFVPQNIGATSCRLNFFYATGPYSVGGLIPITFSIYELVNGFVDPRDSWNRRPSQGRKLADVVTTQNPGQPLQVTVSPHSIPCTTKVQVVLKANQFFHLSWFELTDPKQGIVLEMLG</sequence>
<dbReference type="Pfam" id="PF09792">
    <property type="entry name" value="But2"/>
    <property type="match status" value="1"/>
</dbReference>
<feature type="domain" description="Chitin-binding type-1" evidence="4">
    <location>
        <begin position="23"/>
        <end position="70"/>
    </location>
</feature>
<keyword evidence="6" id="KW-1185">Reference proteome</keyword>
<comment type="caution">
    <text evidence="5">The sequence shown here is derived from an EMBL/GenBank/DDBJ whole genome shotgun (WGS) entry which is preliminary data.</text>
</comment>
<reference evidence="5" key="1">
    <citation type="journal article" date="2020" name="Stud. Mycol.">
        <title>101 Dothideomycetes genomes: a test case for predicting lifestyles and emergence of pathogens.</title>
        <authorList>
            <person name="Haridas S."/>
            <person name="Albert R."/>
            <person name="Binder M."/>
            <person name="Bloem J."/>
            <person name="Labutti K."/>
            <person name="Salamov A."/>
            <person name="Andreopoulos B."/>
            <person name="Baker S."/>
            <person name="Barry K."/>
            <person name="Bills G."/>
            <person name="Bluhm B."/>
            <person name="Cannon C."/>
            <person name="Castanera R."/>
            <person name="Culley D."/>
            <person name="Daum C."/>
            <person name="Ezra D."/>
            <person name="Gonzalez J."/>
            <person name="Henrissat B."/>
            <person name="Kuo A."/>
            <person name="Liang C."/>
            <person name="Lipzen A."/>
            <person name="Lutzoni F."/>
            <person name="Magnuson J."/>
            <person name="Mondo S."/>
            <person name="Nolan M."/>
            <person name="Ohm R."/>
            <person name="Pangilinan J."/>
            <person name="Park H.-J."/>
            <person name="Ramirez L."/>
            <person name="Alfaro M."/>
            <person name="Sun H."/>
            <person name="Tritt A."/>
            <person name="Yoshinaga Y."/>
            <person name="Zwiers L.-H."/>
            <person name="Turgeon B."/>
            <person name="Goodwin S."/>
            <person name="Spatafora J."/>
            <person name="Crous P."/>
            <person name="Grigoriev I."/>
        </authorList>
    </citation>
    <scope>NUCLEOTIDE SEQUENCE</scope>
    <source>
        <strain evidence="5">CBS 130266</strain>
    </source>
</reference>
<dbReference type="OrthoDB" id="5985073at2759"/>
<keyword evidence="3" id="KW-0732">Signal</keyword>
<comment type="caution">
    <text evidence="2">Lacks conserved residue(s) required for the propagation of feature annotation.</text>
</comment>
<organism evidence="5 6">
    <name type="scientific">Tothia fuscella</name>
    <dbReference type="NCBI Taxonomy" id="1048955"/>
    <lineage>
        <taxon>Eukaryota</taxon>
        <taxon>Fungi</taxon>
        <taxon>Dikarya</taxon>
        <taxon>Ascomycota</taxon>
        <taxon>Pezizomycotina</taxon>
        <taxon>Dothideomycetes</taxon>
        <taxon>Pleosporomycetidae</taxon>
        <taxon>Venturiales</taxon>
        <taxon>Cylindrosympodiaceae</taxon>
        <taxon>Tothia</taxon>
    </lineage>
</organism>
<keyword evidence="1 2" id="KW-0147">Chitin-binding</keyword>
<dbReference type="PANTHER" id="PTHR39613:SF1">
    <property type="entry name" value="ANCHORED CELL WALL PROTEIN, PUTATIVE (AFU_ORTHOLOGUE AFUA_4G08960)-RELATED"/>
    <property type="match status" value="1"/>
</dbReference>
<dbReference type="InterPro" id="IPR018620">
    <property type="entry name" value="Ubiquitin3-bd_protein_But2_C"/>
</dbReference>
<dbReference type="InterPro" id="IPR001002">
    <property type="entry name" value="Chitin-bd_1"/>
</dbReference>
<dbReference type="Pfam" id="PF00187">
    <property type="entry name" value="Chitin_bind_1"/>
    <property type="match status" value="1"/>
</dbReference>
<evidence type="ECO:0000259" key="4">
    <source>
        <dbReference type="PROSITE" id="PS50941"/>
    </source>
</evidence>
<proteinExistence type="predicted"/>
<dbReference type="PROSITE" id="PS50941">
    <property type="entry name" value="CHIT_BIND_I_2"/>
    <property type="match status" value="1"/>
</dbReference>
<evidence type="ECO:0000256" key="2">
    <source>
        <dbReference type="PROSITE-ProRule" id="PRU00261"/>
    </source>
</evidence>